<feature type="transmembrane region" description="Helical" evidence="15">
    <location>
        <begin position="307"/>
        <end position="327"/>
    </location>
</feature>
<keyword evidence="19" id="KW-1185">Reference proteome</keyword>
<evidence type="ECO:0000256" key="8">
    <source>
        <dbReference type="ARBA" id="ARBA00022692"/>
    </source>
</evidence>
<feature type="transmembrane region" description="Helical" evidence="15">
    <location>
        <begin position="245"/>
        <end position="262"/>
    </location>
</feature>
<comment type="function">
    <text evidence="1 14">Component of the ubiquinol-cytochrome c reductase complex (complex III or cytochrome b-c1 complex), which is a respiratory chain that generates an electrochemical potential coupled to ATP synthesis.</text>
</comment>
<feature type="transmembrane region" description="Helical" evidence="15">
    <location>
        <begin position="81"/>
        <end position="102"/>
    </location>
</feature>
<keyword evidence="5 14" id="KW-0813">Transport</keyword>
<comment type="subunit">
    <text evidence="3 14">The main subunits of complex b-c1 are: cytochrome b, cytochrome c1 and the Rieske protein.</text>
</comment>
<dbReference type="InterPro" id="IPR016174">
    <property type="entry name" value="Di-haem_cyt_TM"/>
</dbReference>
<evidence type="ECO:0000313" key="18">
    <source>
        <dbReference type="EMBL" id="WED42468.1"/>
    </source>
</evidence>
<evidence type="ECO:0000256" key="6">
    <source>
        <dbReference type="ARBA" id="ARBA00022617"/>
    </source>
</evidence>
<keyword evidence="6 14" id="KW-0349">Heme</keyword>
<evidence type="ECO:0000256" key="9">
    <source>
        <dbReference type="ARBA" id="ARBA00022723"/>
    </source>
</evidence>
<evidence type="ECO:0000259" key="16">
    <source>
        <dbReference type="PROSITE" id="PS51002"/>
    </source>
</evidence>
<dbReference type="InterPro" id="IPR027387">
    <property type="entry name" value="Cytb/b6-like_sf"/>
</dbReference>
<gene>
    <name evidence="18" type="ORF">PXX05_11145</name>
</gene>
<dbReference type="Gene3D" id="1.20.810.10">
    <property type="entry name" value="Cytochrome Bc1 Complex, Chain C"/>
    <property type="match status" value="1"/>
</dbReference>
<comment type="subcellular location">
    <subcellularLocation>
        <location evidence="2">Membrane</location>
        <topology evidence="2">Multi-pass membrane protein</topology>
    </subcellularLocation>
</comment>
<dbReference type="InterPro" id="IPR048259">
    <property type="entry name" value="Cytochrome_b_N_euk/bac"/>
</dbReference>
<sequence length="403" mass="46337">MSGWIDWLDARFPLLNTWRAHASEYYAPKNFNFYYFFGSLATIVLVNQLVTGLWLTMFYTPTAQQAFSSVEYIMRDVNYGWLLRYMHSTGASAFFIVIYLHMFRGLLYGSYQKPRELVWLLGVVIFLLLMAEAFFGYLLPWGQMSFWGAQVITSLFGAIPWVGDSVATWLRGDFNVANATLQRFFALHVIGVPLLLLLLVFLHLVALHKVGSNNPLGVDIKKYLGPDGKPLDGIPFHPYYVVKDFAGIIVFLILFFAVVFFIPEMGGYFLEYANFVPANPMVTPEHIAPVWYLTPFYAMLRAIPDKLLGVITMGAAILILFFIPWLDRSPVRSMRYKGYYSKYALAAFVISFVMLGYLGTVIMTPFKQYLARIFTAIYFAYFLFMPLYTRHEQHKTVPERIPA</sequence>
<dbReference type="PROSITE" id="PS51003">
    <property type="entry name" value="CYTB_CTER"/>
    <property type="match status" value="1"/>
</dbReference>
<evidence type="ECO:0000256" key="12">
    <source>
        <dbReference type="ARBA" id="ARBA00023004"/>
    </source>
</evidence>
<keyword evidence="9" id="KW-0479">Metal-binding</keyword>
<feature type="transmembrane region" description="Helical" evidence="15">
    <location>
        <begin position="117"/>
        <end position="139"/>
    </location>
</feature>
<evidence type="ECO:0000256" key="4">
    <source>
        <dbReference type="ARBA" id="ARBA00013531"/>
    </source>
</evidence>
<dbReference type="CDD" id="cd00284">
    <property type="entry name" value="Cytochrome_b_N"/>
    <property type="match status" value="1"/>
</dbReference>
<feature type="transmembrane region" description="Helical" evidence="15">
    <location>
        <begin position="369"/>
        <end position="388"/>
    </location>
</feature>
<comment type="cofactor">
    <cofactor evidence="14">
        <name>heme b</name>
        <dbReference type="ChEBI" id="CHEBI:60344"/>
    </cofactor>
    <text evidence="14">Binds 2 heme groups non-covalently.</text>
</comment>
<feature type="transmembrane region" description="Helical" evidence="15">
    <location>
        <begin position="183"/>
        <end position="207"/>
    </location>
</feature>
<dbReference type="InterPro" id="IPR005797">
    <property type="entry name" value="Cyt_b/b6_N"/>
</dbReference>
<dbReference type="EMBL" id="CP119078">
    <property type="protein sequence ID" value="WED42468.1"/>
    <property type="molecule type" value="Genomic_DNA"/>
</dbReference>
<reference evidence="18 19" key="1">
    <citation type="submission" date="2023-02" db="EMBL/GenBank/DDBJ databases">
        <title>Genome Sequence of L. cardiaca H63T.</title>
        <authorList>
            <person name="Lopez A.E."/>
            <person name="Cianciotto N.P."/>
        </authorList>
    </citation>
    <scope>NUCLEOTIDE SEQUENCE [LARGE SCALE GENOMIC DNA]</scope>
    <source>
        <strain evidence="18 19">H63</strain>
    </source>
</reference>
<feature type="transmembrane region" description="Helical" evidence="15">
    <location>
        <begin position="339"/>
        <end position="363"/>
    </location>
</feature>
<dbReference type="InterPro" id="IPR030689">
    <property type="entry name" value="Cytochrome_b"/>
</dbReference>
<evidence type="ECO:0000256" key="1">
    <source>
        <dbReference type="ARBA" id="ARBA00002444"/>
    </source>
</evidence>
<accession>A0ABY8AP51</accession>
<dbReference type="Proteomes" id="UP001222087">
    <property type="component" value="Chromosome"/>
</dbReference>
<feature type="transmembrane region" description="Helical" evidence="15">
    <location>
        <begin position="146"/>
        <end position="163"/>
    </location>
</feature>
<keyword evidence="10 14" id="KW-0249">Electron transport</keyword>
<dbReference type="SUPFAM" id="SSF81342">
    <property type="entry name" value="Transmembrane di-heme cytochromes"/>
    <property type="match status" value="1"/>
</dbReference>
<evidence type="ECO:0000256" key="13">
    <source>
        <dbReference type="ARBA" id="ARBA00023136"/>
    </source>
</evidence>
<dbReference type="SUPFAM" id="SSF81648">
    <property type="entry name" value="a domain/subunit of cytochrome bc1 complex (Ubiquinol-cytochrome c reductase)"/>
    <property type="match status" value="1"/>
</dbReference>
<dbReference type="PANTHER" id="PTHR19271:SF16">
    <property type="entry name" value="CYTOCHROME B"/>
    <property type="match status" value="1"/>
</dbReference>
<evidence type="ECO:0000256" key="14">
    <source>
        <dbReference type="RuleBase" id="RU003385"/>
    </source>
</evidence>
<dbReference type="InterPro" id="IPR036150">
    <property type="entry name" value="Cyt_b/b6_C_sf"/>
</dbReference>
<protein>
    <recommendedName>
        <fullName evidence="4 14">Cytochrome b</fullName>
    </recommendedName>
</protein>
<evidence type="ECO:0000256" key="11">
    <source>
        <dbReference type="ARBA" id="ARBA00022989"/>
    </source>
</evidence>
<feature type="transmembrane region" description="Helical" evidence="15">
    <location>
        <begin position="33"/>
        <end position="60"/>
    </location>
</feature>
<evidence type="ECO:0000256" key="3">
    <source>
        <dbReference type="ARBA" id="ARBA00011649"/>
    </source>
</evidence>
<keyword evidence="11 15" id="KW-1133">Transmembrane helix</keyword>
<dbReference type="InterPro" id="IPR005798">
    <property type="entry name" value="Cyt_b/b6_C"/>
</dbReference>
<organism evidence="18 19">
    <name type="scientific">Legionella cardiaca</name>
    <dbReference type="NCBI Taxonomy" id="1071983"/>
    <lineage>
        <taxon>Bacteria</taxon>
        <taxon>Pseudomonadati</taxon>
        <taxon>Pseudomonadota</taxon>
        <taxon>Gammaproteobacteria</taxon>
        <taxon>Legionellales</taxon>
        <taxon>Legionellaceae</taxon>
        <taxon>Legionella</taxon>
    </lineage>
</organism>
<keyword evidence="7 14" id="KW-0679">Respiratory chain</keyword>
<dbReference type="PANTHER" id="PTHR19271">
    <property type="entry name" value="CYTOCHROME B"/>
    <property type="match status" value="1"/>
</dbReference>
<evidence type="ECO:0000256" key="15">
    <source>
        <dbReference type="SAM" id="Phobius"/>
    </source>
</evidence>
<keyword evidence="8 14" id="KW-0812">Transmembrane</keyword>
<dbReference type="PROSITE" id="PS51002">
    <property type="entry name" value="CYTB_NTER"/>
    <property type="match status" value="1"/>
</dbReference>
<evidence type="ECO:0000256" key="2">
    <source>
        <dbReference type="ARBA" id="ARBA00004141"/>
    </source>
</evidence>
<keyword evidence="12" id="KW-0408">Iron</keyword>
<dbReference type="Pfam" id="PF00032">
    <property type="entry name" value="Cytochrom_B_C"/>
    <property type="match status" value="1"/>
</dbReference>
<dbReference type="PIRSF" id="PIRSF038885">
    <property type="entry name" value="COB"/>
    <property type="match status" value="1"/>
</dbReference>
<evidence type="ECO:0000256" key="10">
    <source>
        <dbReference type="ARBA" id="ARBA00022982"/>
    </source>
</evidence>
<keyword evidence="13 15" id="KW-0472">Membrane</keyword>
<dbReference type="RefSeq" id="WP_275088291.1">
    <property type="nucleotide sequence ID" value="NZ_CP119078.1"/>
</dbReference>
<proteinExistence type="inferred from homology"/>
<dbReference type="Pfam" id="PF00033">
    <property type="entry name" value="Cytochrome_B"/>
    <property type="match status" value="1"/>
</dbReference>
<evidence type="ECO:0000256" key="5">
    <source>
        <dbReference type="ARBA" id="ARBA00022448"/>
    </source>
</evidence>
<name>A0ABY8AP51_9GAMM</name>
<feature type="domain" description="Cytochrome b/b6 N-terminal region profile" evidence="16">
    <location>
        <begin position="4"/>
        <end position="216"/>
    </location>
</feature>
<evidence type="ECO:0000259" key="17">
    <source>
        <dbReference type="PROSITE" id="PS51003"/>
    </source>
</evidence>
<evidence type="ECO:0000256" key="7">
    <source>
        <dbReference type="ARBA" id="ARBA00022660"/>
    </source>
</evidence>
<comment type="similarity">
    <text evidence="14">Belongs to the cytochrome b family.</text>
</comment>
<evidence type="ECO:0000313" key="19">
    <source>
        <dbReference type="Proteomes" id="UP001222087"/>
    </source>
</evidence>
<feature type="domain" description="Cytochrome b/b6 C-terminal region profile" evidence="17">
    <location>
        <begin position="226"/>
        <end position="399"/>
    </location>
</feature>